<comment type="function">
    <text evidence="5">Responsible for synthesis of pseudouridine from uracil-55 in the psi GC loop of transfer RNAs.</text>
</comment>
<dbReference type="InterPro" id="IPR032819">
    <property type="entry name" value="TruB_C"/>
</dbReference>
<dbReference type="Proteomes" id="UP000002366">
    <property type="component" value="Chromosome"/>
</dbReference>
<evidence type="ECO:0000256" key="1">
    <source>
        <dbReference type="ARBA" id="ARBA00000385"/>
    </source>
</evidence>
<dbReference type="HOGENOM" id="CLU_032087_0_1_0"/>
<dbReference type="NCBIfam" id="TIGR00431">
    <property type="entry name" value="TruB"/>
    <property type="match status" value="1"/>
</dbReference>
<dbReference type="EMBL" id="CP001997">
    <property type="protein sequence ID" value="ADE57093.1"/>
    <property type="molecule type" value="Genomic_DNA"/>
</dbReference>
<dbReference type="RefSeq" id="WP_013048356.1">
    <property type="nucleotide sequence ID" value="NC_014011.1"/>
</dbReference>
<evidence type="ECO:0000259" key="7">
    <source>
        <dbReference type="Pfam" id="PF16198"/>
    </source>
</evidence>
<dbReference type="GO" id="GO:1990481">
    <property type="term" value="P:mRNA pseudouridine synthesis"/>
    <property type="evidence" value="ECO:0007669"/>
    <property type="project" value="TreeGrafter"/>
</dbReference>
<keyword evidence="3 5" id="KW-0819">tRNA processing</keyword>
<evidence type="ECO:0000313" key="9">
    <source>
        <dbReference type="Proteomes" id="UP000002366"/>
    </source>
</evidence>
<dbReference type="GO" id="GO:0160148">
    <property type="term" value="F:tRNA pseudouridine(55) synthase activity"/>
    <property type="evidence" value="ECO:0007669"/>
    <property type="project" value="UniProtKB-EC"/>
</dbReference>
<comment type="catalytic activity">
    <reaction evidence="1 5">
        <text>uridine(55) in tRNA = pseudouridine(55) in tRNA</text>
        <dbReference type="Rhea" id="RHEA:42532"/>
        <dbReference type="Rhea" id="RHEA-COMP:10101"/>
        <dbReference type="Rhea" id="RHEA-COMP:10102"/>
        <dbReference type="ChEBI" id="CHEBI:65314"/>
        <dbReference type="ChEBI" id="CHEBI:65315"/>
        <dbReference type="EC" id="5.4.99.25"/>
    </reaction>
</comment>
<dbReference type="EC" id="5.4.99.25" evidence="5"/>
<dbReference type="Gene3D" id="3.30.2350.10">
    <property type="entry name" value="Pseudouridine synthase"/>
    <property type="match status" value="1"/>
</dbReference>
<reference evidence="8 9" key="1">
    <citation type="journal article" date="2010" name="Stand. Genomic Sci.">
        <title>Complete genome sequence of Aminobacterium colombiense type strain (ALA-1).</title>
        <authorList>
            <person name="Chertkov O."/>
            <person name="Sikorski J."/>
            <person name="Brambilla E."/>
            <person name="Lapidus A."/>
            <person name="Copeland A."/>
            <person name="Glavina Del Rio T."/>
            <person name="Nolan M."/>
            <person name="Lucas S."/>
            <person name="Tice H."/>
            <person name="Cheng J.F."/>
            <person name="Han C."/>
            <person name="Detter J.C."/>
            <person name="Bruce D."/>
            <person name="Tapia R."/>
            <person name="Goodwin L."/>
            <person name="Pitluck S."/>
            <person name="Liolios K."/>
            <person name="Ivanova N."/>
            <person name="Mavromatis K."/>
            <person name="Ovchinnikova G."/>
            <person name="Pati A."/>
            <person name="Chen A."/>
            <person name="Palaniappan K."/>
            <person name="Land M."/>
            <person name="Hauser L."/>
            <person name="Chang Y.J."/>
            <person name="Jeffries C.D."/>
            <person name="Spring S."/>
            <person name="Rohde M."/>
            <person name="Goker M."/>
            <person name="Bristow J."/>
            <person name="Eisen J.A."/>
            <person name="Markowitz V."/>
            <person name="Hugenholtz P."/>
            <person name="Kyrpides N.C."/>
            <person name="Klenk H.P."/>
        </authorList>
    </citation>
    <scope>NUCLEOTIDE SEQUENCE [LARGE SCALE GENOMIC DNA]</scope>
    <source>
        <strain evidence="9">DSM 12261 / ALA-1</strain>
    </source>
</reference>
<evidence type="ECO:0000256" key="2">
    <source>
        <dbReference type="ARBA" id="ARBA00005642"/>
    </source>
</evidence>
<evidence type="ECO:0000259" key="6">
    <source>
        <dbReference type="Pfam" id="PF01509"/>
    </source>
</evidence>
<gene>
    <name evidence="5" type="primary">truB</name>
    <name evidence="8" type="ordered locus">Amico_0968</name>
</gene>
<organism evidence="8 9">
    <name type="scientific">Aminobacterium colombiense (strain DSM 12261 / ALA-1)</name>
    <dbReference type="NCBI Taxonomy" id="572547"/>
    <lineage>
        <taxon>Bacteria</taxon>
        <taxon>Thermotogati</taxon>
        <taxon>Synergistota</taxon>
        <taxon>Synergistia</taxon>
        <taxon>Synergistales</taxon>
        <taxon>Aminobacteriaceae</taxon>
        <taxon>Aminobacterium</taxon>
    </lineage>
</organism>
<feature type="active site" description="Nucleophile" evidence="5">
    <location>
        <position position="40"/>
    </location>
</feature>
<feature type="domain" description="Pseudouridine synthase II N-terminal" evidence="6">
    <location>
        <begin position="27"/>
        <end position="175"/>
    </location>
</feature>
<dbReference type="KEGG" id="aco:Amico_0968"/>
<dbReference type="HAMAP" id="MF_01080">
    <property type="entry name" value="TruB_bact"/>
    <property type="match status" value="1"/>
</dbReference>
<name>D5EEW1_AMICL</name>
<evidence type="ECO:0000256" key="5">
    <source>
        <dbReference type="HAMAP-Rule" id="MF_01080"/>
    </source>
</evidence>
<dbReference type="PANTHER" id="PTHR13767">
    <property type="entry name" value="TRNA-PSEUDOURIDINE SYNTHASE"/>
    <property type="match status" value="1"/>
</dbReference>
<evidence type="ECO:0000256" key="4">
    <source>
        <dbReference type="ARBA" id="ARBA00023235"/>
    </source>
</evidence>
<dbReference type="GO" id="GO:0003723">
    <property type="term" value="F:RNA binding"/>
    <property type="evidence" value="ECO:0007669"/>
    <property type="project" value="InterPro"/>
</dbReference>
<evidence type="ECO:0000313" key="8">
    <source>
        <dbReference type="EMBL" id="ADE57093.1"/>
    </source>
</evidence>
<dbReference type="eggNOG" id="COG0130">
    <property type="taxonomic scope" value="Bacteria"/>
</dbReference>
<dbReference type="Pfam" id="PF16198">
    <property type="entry name" value="TruB_C_2"/>
    <property type="match status" value="1"/>
</dbReference>
<keyword evidence="4 5" id="KW-0413">Isomerase</keyword>
<accession>D5EEW1</accession>
<dbReference type="CDD" id="cd02573">
    <property type="entry name" value="PseudoU_synth_EcTruB"/>
    <property type="match status" value="1"/>
</dbReference>
<dbReference type="PANTHER" id="PTHR13767:SF2">
    <property type="entry name" value="PSEUDOURIDYLATE SYNTHASE TRUB1"/>
    <property type="match status" value="1"/>
</dbReference>
<dbReference type="GO" id="GO:0031119">
    <property type="term" value="P:tRNA pseudouridine synthesis"/>
    <property type="evidence" value="ECO:0007669"/>
    <property type="project" value="UniProtKB-UniRule"/>
</dbReference>
<dbReference type="OrthoDB" id="9802309at2"/>
<feature type="domain" description="tRNA pseudouridylate synthase B C-terminal" evidence="7">
    <location>
        <begin position="176"/>
        <end position="227"/>
    </location>
</feature>
<proteinExistence type="inferred from homology"/>
<dbReference type="InterPro" id="IPR020103">
    <property type="entry name" value="PsdUridine_synth_cat_dom_sf"/>
</dbReference>
<keyword evidence="9" id="KW-1185">Reference proteome</keyword>
<protein>
    <recommendedName>
        <fullName evidence="5">tRNA pseudouridine synthase B</fullName>
        <ecNumber evidence="5">5.4.99.25</ecNumber>
    </recommendedName>
    <alternativeName>
        <fullName evidence="5">tRNA pseudouridine(55) synthase</fullName>
        <shortName evidence="5">Psi55 synthase</shortName>
    </alternativeName>
    <alternativeName>
        <fullName evidence="5">tRNA pseudouridylate synthase</fullName>
    </alternativeName>
    <alternativeName>
        <fullName evidence="5">tRNA-uridine isomerase</fullName>
    </alternativeName>
</protein>
<dbReference type="Pfam" id="PF01509">
    <property type="entry name" value="TruB_N"/>
    <property type="match status" value="1"/>
</dbReference>
<dbReference type="STRING" id="572547.Amico_0968"/>
<dbReference type="InterPro" id="IPR002501">
    <property type="entry name" value="PsdUridine_synth_N"/>
</dbReference>
<dbReference type="AlphaFoldDB" id="D5EEW1"/>
<evidence type="ECO:0000256" key="3">
    <source>
        <dbReference type="ARBA" id="ARBA00022694"/>
    </source>
</evidence>
<dbReference type="InterPro" id="IPR014780">
    <property type="entry name" value="tRNA_psdUridine_synth_TruB"/>
</dbReference>
<sequence length="304" mass="33821">MIEGLLLLNKPRGLRSAQCVSAFRHKLPQKIKVGHGGTLDSTADGLLVLLAGAATRLSNYVMMLPKEYMVTIQLGTTTDTLDYDGTVTATYPFRHIQDKDIDRILPAFLGMRMQKPPVISAIKLNGKRASDLKRKGIEPQISPRPVTITSILRTSTISEEGQVSFFIKCHKGTYIRSIVRDLGYMLGCGAIVGELTRLKTGLLSLDQAISFEELETAAEQDIDKHIMSIGEFIRHFTVFSGDDQTENDLKNGMFISIRKLHCESRGQVPTEVVVCFTGRDLISLGVFVKKENNIFFKPQTNLFL</sequence>
<dbReference type="SUPFAM" id="SSF55120">
    <property type="entry name" value="Pseudouridine synthase"/>
    <property type="match status" value="1"/>
</dbReference>
<comment type="similarity">
    <text evidence="2 5">Belongs to the pseudouridine synthase TruB family. Type 1 subfamily.</text>
</comment>